<organism evidence="2 3">
    <name type="scientific">Acidipropionibacterium acidipropionici (strain ATCC 4875 / DSM 20272 / JCM 6432 / NBRC 12425 / NCIMB 8070 / 4)</name>
    <name type="common">Propionibacterium acidipropionici</name>
    <dbReference type="NCBI Taxonomy" id="1171373"/>
    <lineage>
        <taxon>Bacteria</taxon>
        <taxon>Bacillati</taxon>
        <taxon>Actinomycetota</taxon>
        <taxon>Actinomycetes</taxon>
        <taxon>Propionibacteriales</taxon>
        <taxon>Propionibacteriaceae</taxon>
        <taxon>Acidipropionibacterium</taxon>
    </lineage>
</organism>
<dbReference type="InterPro" id="IPR036390">
    <property type="entry name" value="WH_DNA-bd_sf"/>
</dbReference>
<dbReference type="STRING" id="1171373.PACID_14820"/>
<evidence type="ECO:0000313" key="2">
    <source>
        <dbReference type="EMBL" id="AFV89296.1"/>
    </source>
</evidence>
<feature type="compositionally biased region" description="Polar residues" evidence="1">
    <location>
        <begin position="116"/>
        <end position="126"/>
    </location>
</feature>
<feature type="region of interest" description="Disordered" evidence="1">
    <location>
        <begin position="108"/>
        <end position="147"/>
    </location>
</feature>
<accession>K7RSD9</accession>
<dbReference type="Proteomes" id="UP000000214">
    <property type="component" value="Chromosome"/>
</dbReference>
<feature type="region of interest" description="Disordered" evidence="1">
    <location>
        <begin position="162"/>
        <end position="214"/>
    </location>
</feature>
<dbReference type="EMBL" id="CP003493">
    <property type="protein sequence ID" value="AFV89296.1"/>
    <property type="molecule type" value="Genomic_DNA"/>
</dbReference>
<evidence type="ECO:0008006" key="4">
    <source>
        <dbReference type="Google" id="ProtNLM"/>
    </source>
</evidence>
<sequence length="352" mass="38782">MTWVMKTDITADGPWRVLMSLASYANDRDECWPSSATLMADTQASRATVMRHLRWLEDHGFISRSASLRTSPTGRGMVQGSTVFKLHTPAHLERFDPPMAENRPTHFVERTDKTPSEPQCLSSETLNGPAEDLPGDSPSEPHCLNSETLTDQCLNPETELVSNLRSPHTPNKEEPVIEPDLTPPSPAGPEVGSGRVGDEPDIEEPSPVGEATRDDDAVAADWALARSCLPEPMLAMDDAGVQRVVPLLRQRVEAGWRPGQLKAILGGNALPPSVRSMQGLVRHRIDSIPLAGAPRPLASEQRSSGPERPHRTPVWVVKRAEAKRSGHPDAERPRQWWMEQWPGSMVTEETAR</sequence>
<dbReference type="Pfam" id="PF13730">
    <property type="entry name" value="HTH_36"/>
    <property type="match status" value="1"/>
</dbReference>
<dbReference type="eggNOG" id="COG0640">
    <property type="taxonomic scope" value="Bacteria"/>
</dbReference>
<proteinExistence type="predicted"/>
<evidence type="ECO:0000256" key="1">
    <source>
        <dbReference type="SAM" id="MobiDB-lite"/>
    </source>
</evidence>
<dbReference type="HOGENOM" id="CLU_787230_0_0_11"/>
<name>K7RSD9_ACIA4</name>
<dbReference type="Gene3D" id="1.10.10.10">
    <property type="entry name" value="Winged helix-like DNA-binding domain superfamily/Winged helix DNA-binding domain"/>
    <property type="match status" value="1"/>
</dbReference>
<evidence type="ECO:0000313" key="3">
    <source>
        <dbReference type="Proteomes" id="UP000000214"/>
    </source>
</evidence>
<dbReference type="PATRIC" id="fig|1171373.8.peg.1469"/>
<dbReference type="SUPFAM" id="SSF46785">
    <property type="entry name" value="Winged helix' DNA-binding domain"/>
    <property type="match status" value="1"/>
</dbReference>
<gene>
    <name evidence="2" type="ordered locus">PACID_14820</name>
</gene>
<reference evidence="2 3" key="1">
    <citation type="journal article" date="2012" name="BMC Genomics">
        <title>The genome sequence of Propionibacterium acidipropionici provides insights into its biotechnological and industrial potential.</title>
        <authorList>
            <person name="Parizzi L.P."/>
            <person name="Grassi M.C."/>
            <person name="Llerena L.A."/>
            <person name="Carazzolle M.F."/>
            <person name="Queiroz V.L."/>
            <person name="Lunardi I."/>
            <person name="Zeidler A.F."/>
            <person name="Teixeira P.J."/>
            <person name="Mieczkowski P."/>
            <person name="Rincones J."/>
            <person name="Pereira G.A."/>
        </authorList>
    </citation>
    <scope>NUCLEOTIDE SEQUENCE [LARGE SCALE GENOMIC DNA]</scope>
    <source>
        <strain evidence="3">ATCC 4875 / DSM 20272 / JCM 6432 / NBRC 12425 / NCIMB 8070</strain>
    </source>
</reference>
<dbReference type="InterPro" id="IPR036388">
    <property type="entry name" value="WH-like_DNA-bd_sf"/>
</dbReference>
<dbReference type="KEGG" id="pbo:PACID_14820"/>
<dbReference type="AlphaFoldDB" id="K7RSD9"/>
<feature type="compositionally biased region" description="Basic and acidic residues" evidence="1">
    <location>
        <begin position="318"/>
        <end position="334"/>
    </location>
</feature>
<feature type="region of interest" description="Disordered" evidence="1">
    <location>
        <begin position="291"/>
        <end position="352"/>
    </location>
</feature>
<protein>
    <recommendedName>
        <fullName evidence="4">Helix-turn-helix domain-containing protein</fullName>
    </recommendedName>
</protein>